<reference evidence="1 2" key="1">
    <citation type="submission" date="2024-05" db="EMBL/GenBank/DDBJ databases">
        <title>Genetic variation in Jamaican populations of the coffee berry borer (Hypothenemus hampei).</title>
        <authorList>
            <person name="Errbii M."/>
            <person name="Myrie A."/>
        </authorList>
    </citation>
    <scope>NUCLEOTIDE SEQUENCE [LARGE SCALE GENOMIC DNA]</scope>
    <source>
        <strain evidence="1">JA-Hopewell-2020-01-JO</strain>
        <tissue evidence="1">Whole body</tissue>
    </source>
</reference>
<organism evidence="1 2">
    <name type="scientific">Hypothenemus hampei</name>
    <name type="common">Coffee berry borer</name>
    <dbReference type="NCBI Taxonomy" id="57062"/>
    <lineage>
        <taxon>Eukaryota</taxon>
        <taxon>Metazoa</taxon>
        <taxon>Ecdysozoa</taxon>
        <taxon>Arthropoda</taxon>
        <taxon>Hexapoda</taxon>
        <taxon>Insecta</taxon>
        <taxon>Pterygota</taxon>
        <taxon>Neoptera</taxon>
        <taxon>Endopterygota</taxon>
        <taxon>Coleoptera</taxon>
        <taxon>Polyphaga</taxon>
        <taxon>Cucujiformia</taxon>
        <taxon>Curculionidae</taxon>
        <taxon>Scolytinae</taxon>
        <taxon>Hypothenemus</taxon>
    </lineage>
</organism>
<dbReference type="EMBL" id="JBDJPC010000014">
    <property type="protein sequence ID" value="KAL1488326.1"/>
    <property type="molecule type" value="Genomic_DNA"/>
</dbReference>
<gene>
    <name evidence="1" type="ORF">ABEB36_014803</name>
</gene>
<evidence type="ECO:0000313" key="1">
    <source>
        <dbReference type="EMBL" id="KAL1488326.1"/>
    </source>
</evidence>
<protein>
    <submittedName>
        <fullName evidence="1">Uncharacterized protein</fullName>
    </submittedName>
</protein>
<sequence length="102" mass="11405">MTELAVRTRLTPRGDVAVHAGPYIALADQAVGYLGARMRRGVKQPNNPFAQGPGNVWTDGIIRYITYDRYPVRAPEDTLQFQGMGPIYSTGRHLFVRRLVFG</sequence>
<evidence type="ECO:0000313" key="2">
    <source>
        <dbReference type="Proteomes" id="UP001566132"/>
    </source>
</evidence>
<keyword evidence="2" id="KW-1185">Reference proteome</keyword>
<accession>A0ABD1E1T1</accession>
<name>A0ABD1E1T1_HYPHA</name>
<comment type="caution">
    <text evidence="1">The sequence shown here is derived from an EMBL/GenBank/DDBJ whole genome shotgun (WGS) entry which is preliminary data.</text>
</comment>
<proteinExistence type="predicted"/>
<dbReference type="AlphaFoldDB" id="A0ABD1E1T1"/>
<dbReference type="Proteomes" id="UP001566132">
    <property type="component" value="Unassembled WGS sequence"/>
</dbReference>